<dbReference type="Gene3D" id="3.90.190.10">
    <property type="entry name" value="Protein tyrosine phosphatase superfamily"/>
    <property type="match status" value="1"/>
</dbReference>
<dbReference type="CDD" id="cd13188">
    <property type="entry name" value="FERM_C_PTPN14_PTPN21"/>
    <property type="match status" value="1"/>
</dbReference>
<feature type="domain" description="Tyrosine specific protein phosphatases" evidence="12">
    <location>
        <begin position="1110"/>
        <end position="1191"/>
    </location>
</feature>
<dbReference type="SMART" id="SM00295">
    <property type="entry name" value="B41"/>
    <property type="match status" value="1"/>
</dbReference>
<dbReference type="SUPFAM" id="SSF52799">
    <property type="entry name" value="(Phosphotyrosine protein) phosphatases II"/>
    <property type="match status" value="1"/>
</dbReference>
<dbReference type="OrthoDB" id="10012364at2759"/>
<sequence>MIERSMPFKFLLKKSRQYNVSTKSLYVINVELLDNSGIDCTLTADSTGRDCLENICQRLGLQQPEFFGLRFESGKRQPRIRWLELDKPVKRQLEKYGQEQKLFLGVMFYITDVHLLHCEITRYQYFLQLKQDVLEGKLACNLEQAINLAAYSLQGQSRLQFFPIIHMVQNQGELHTLIELVIRHHMALQSVSPTLAEVYYILEAQKLDGYGVDFFQAKDEHNRDAYVGSSLLGIVVRSYIPPNVNYYRWSDISNLVNHKRTFSIECQRDEDTVQFTLDDHDLAKYVWKQCVVQHMFFKRQQVVLGIPDGDEEEETNQLPAPDIQTSAQPLHESDSGTGTLPDVHAGLERGSTHPKTHHVTGPGHVPVSHISANYNIPVSITHQQQQQQPLHMEAKRMAHGIQAQVILQHSHPTVPYSGISHNLAAYDDPHFTQQQHEPYSLPPSTLAAQIHQSSSLSSLPDHPQLDYMQLKSLLPAYRPAPDYETALRVKYGLSPVGSASLGNIQKPDAPAANFPNQNHIQHLPPPITYSSQPDLAHQVLPQGGGVGGHVLTYRGHQGYGGAGDMIPLIDAGGNHLTYSTPELNVPVPGDQGDPAAALHQELQFLHLYKPPPPYPYHKPQSTSSPDLASQGIQSSQVSGSTPDLLSNRPHGVVNVSGEVHRTYENLAVPQSPPVPGLSMEELNSIYQVNETKANRPPPPYPIQNQRQEPIYENIPPKYPGPASVVSAINSAVVTSLGSAILPGGLVVSSVSSHPHPHAVPDSMVVESQTTEPALPDLGKVKSARFHALGPTRPEPESRLTHALMISSLDQGGKTDSEIQEDGVVQSNSSDKSQQLQKGRGWKKWALPGGMNKKDSDSNSSSGSLQGASKSSSTSSSPLALAKSKLGKAKGVFHSPTPSQGSLEPIPVFPCLGLVDGSKENKIRILQERITSGEVLQEFEGIPKKRMNCEFPTALSPANISKNRFKDVLPYEENRVHLTPNKDNKTGYINASPITITVDRQTRFYIAAQGPLSSTVNSFWQMIWEQNVHLVVMLTSVQSSSCIPYWPQNDKATIEIGEYVIHRQCSSQSSSYVTSRLQVSHGGSKKQRCIWHLQYTDWADHGCPEDVQGFVNFLEEMDSLRRQSQNEIPASCNKNVPVLVHCSAGVGRTGVTILCDILLYCLDHNQPIELPKLLYHVRQQRMLMVQTISQYKFIYQVLVQYLQGSRLI</sequence>
<comment type="similarity">
    <text evidence="3">Belongs to the protein-tyrosine phosphatase family. Non-receptor class subfamily.</text>
</comment>
<dbReference type="GO" id="GO:0070161">
    <property type="term" value="C:anchoring junction"/>
    <property type="evidence" value="ECO:0007669"/>
    <property type="project" value="UniProtKB-SubCell"/>
</dbReference>
<dbReference type="PROSITE" id="PS50055">
    <property type="entry name" value="TYR_PHOSPHATASE_PTP"/>
    <property type="match status" value="1"/>
</dbReference>
<dbReference type="InterPro" id="IPR003595">
    <property type="entry name" value="Tyr_Pase_cat"/>
</dbReference>
<evidence type="ECO:0000256" key="2">
    <source>
        <dbReference type="ARBA" id="ARBA00004282"/>
    </source>
</evidence>
<dbReference type="SUPFAM" id="SSF47031">
    <property type="entry name" value="Second domain of FERM"/>
    <property type="match status" value="1"/>
</dbReference>
<keyword evidence="9" id="KW-0206">Cytoskeleton</keyword>
<dbReference type="FunFam" id="3.10.20.90:FF:000039">
    <property type="entry name" value="Tyrosine-protein phosphatase non-receptor type"/>
    <property type="match status" value="1"/>
</dbReference>
<dbReference type="Gene3D" id="2.30.29.30">
    <property type="entry name" value="Pleckstrin-homology domain (PH domain)/Phosphotyrosine-binding domain (PTB)"/>
    <property type="match status" value="1"/>
</dbReference>
<evidence type="ECO:0000259" key="11">
    <source>
        <dbReference type="PROSITE" id="PS50055"/>
    </source>
</evidence>
<dbReference type="InterPro" id="IPR014352">
    <property type="entry name" value="FERM/acyl-CoA-bd_prot_sf"/>
</dbReference>
<dbReference type="Gene3D" id="1.20.80.10">
    <property type="match status" value="1"/>
</dbReference>
<dbReference type="InterPro" id="IPR018979">
    <property type="entry name" value="FERM_N"/>
</dbReference>
<feature type="region of interest" description="Disordered" evidence="10">
    <location>
        <begin position="324"/>
        <end position="361"/>
    </location>
</feature>
<dbReference type="InterPro" id="IPR016130">
    <property type="entry name" value="Tyr_Pase_AS"/>
</dbReference>
<dbReference type="Gene3D" id="3.10.20.90">
    <property type="entry name" value="Phosphatidylinositol 3-kinase Catalytic Subunit, Chain A, domain 1"/>
    <property type="match status" value="1"/>
</dbReference>
<dbReference type="InterPro" id="IPR035963">
    <property type="entry name" value="FERM_2"/>
</dbReference>
<keyword evidence="8" id="KW-0965">Cell junction</keyword>
<feature type="region of interest" description="Disordered" evidence="10">
    <location>
        <begin position="608"/>
        <end position="648"/>
    </location>
</feature>
<name>A0A7R8XFM8_9CRUS</name>
<evidence type="ECO:0000256" key="4">
    <source>
        <dbReference type="ARBA" id="ARBA00013064"/>
    </source>
</evidence>
<feature type="region of interest" description="Disordered" evidence="10">
    <location>
        <begin position="810"/>
        <end position="880"/>
    </location>
</feature>
<dbReference type="SUPFAM" id="SSF54236">
    <property type="entry name" value="Ubiquitin-like"/>
    <property type="match status" value="1"/>
</dbReference>
<accession>A0A7R8XFM8</accession>
<dbReference type="PROSITE" id="PS00660">
    <property type="entry name" value="FERM_1"/>
    <property type="match status" value="1"/>
</dbReference>
<dbReference type="SMART" id="SM00404">
    <property type="entry name" value="PTPc_motif"/>
    <property type="match status" value="1"/>
</dbReference>
<dbReference type="AlphaFoldDB" id="A0A7R8XFM8"/>
<dbReference type="Pfam" id="PF09379">
    <property type="entry name" value="FERM_N"/>
    <property type="match status" value="1"/>
</dbReference>
<dbReference type="Pfam" id="PF09380">
    <property type="entry name" value="FERM_C"/>
    <property type="match status" value="1"/>
</dbReference>
<evidence type="ECO:0000256" key="3">
    <source>
        <dbReference type="ARBA" id="ARBA00009649"/>
    </source>
</evidence>
<feature type="compositionally biased region" description="Low complexity" evidence="10">
    <location>
        <begin position="629"/>
        <end position="640"/>
    </location>
</feature>
<dbReference type="GO" id="GO:0071944">
    <property type="term" value="C:cell periphery"/>
    <property type="evidence" value="ECO:0007669"/>
    <property type="project" value="UniProtKB-ARBA"/>
</dbReference>
<dbReference type="InterPro" id="IPR000387">
    <property type="entry name" value="Tyr_Pase_dom"/>
</dbReference>
<dbReference type="Pfam" id="PF00373">
    <property type="entry name" value="FERM_M"/>
    <property type="match status" value="1"/>
</dbReference>
<evidence type="ECO:0000256" key="5">
    <source>
        <dbReference type="ARBA" id="ARBA00022490"/>
    </source>
</evidence>
<feature type="compositionally biased region" description="Polar residues" evidence="10">
    <location>
        <begin position="824"/>
        <end position="836"/>
    </location>
</feature>
<proteinExistence type="inferred from homology"/>
<evidence type="ECO:0000256" key="8">
    <source>
        <dbReference type="ARBA" id="ARBA00022949"/>
    </source>
</evidence>
<dbReference type="InterPro" id="IPR000299">
    <property type="entry name" value="FERM_domain"/>
</dbReference>
<evidence type="ECO:0000256" key="1">
    <source>
        <dbReference type="ARBA" id="ARBA00004245"/>
    </source>
</evidence>
<dbReference type="GO" id="GO:0048666">
    <property type="term" value="P:neuron development"/>
    <property type="evidence" value="ECO:0007669"/>
    <property type="project" value="UniProtKB-ARBA"/>
</dbReference>
<evidence type="ECO:0000256" key="6">
    <source>
        <dbReference type="ARBA" id="ARBA00022801"/>
    </source>
</evidence>
<dbReference type="PRINTS" id="PR00700">
    <property type="entry name" value="PRTYPHPHTASE"/>
</dbReference>
<dbReference type="PANTHER" id="PTHR45706">
    <property type="entry name" value="TYROSINE-PROTEIN PHOSPHATASE"/>
    <property type="match status" value="1"/>
</dbReference>
<dbReference type="CDD" id="cd17099">
    <property type="entry name" value="FERM_F1_PTPN14_like"/>
    <property type="match status" value="1"/>
</dbReference>
<reference evidence="14" key="1">
    <citation type="submission" date="2020-11" db="EMBL/GenBank/DDBJ databases">
        <authorList>
            <person name="Tran Van P."/>
        </authorList>
    </citation>
    <scope>NUCLEOTIDE SEQUENCE</scope>
</reference>
<dbReference type="EMBL" id="LR900635">
    <property type="protein sequence ID" value="CAD7246387.1"/>
    <property type="molecule type" value="Genomic_DNA"/>
</dbReference>
<dbReference type="InterPro" id="IPR019749">
    <property type="entry name" value="Band_41_domain"/>
</dbReference>
<keyword evidence="7" id="KW-0904">Protein phosphatase</keyword>
<comment type="subcellular location">
    <subcellularLocation>
        <location evidence="2">Cell junction</location>
    </subcellularLocation>
    <subcellularLocation>
        <location evidence="1">Cytoplasm</location>
        <location evidence="1">Cytoskeleton</location>
    </subcellularLocation>
</comment>
<evidence type="ECO:0000256" key="7">
    <source>
        <dbReference type="ARBA" id="ARBA00022912"/>
    </source>
</evidence>
<dbReference type="PROSITE" id="PS50057">
    <property type="entry name" value="FERM_3"/>
    <property type="match status" value="1"/>
</dbReference>
<dbReference type="Pfam" id="PF00102">
    <property type="entry name" value="Y_phosphatase"/>
    <property type="match status" value="1"/>
</dbReference>
<protein>
    <recommendedName>
        <fullName evidence="4">protein-tyrosine-phosphatase</fullName>
        <ecNumber evidence="4">3.1.3.48</ecNumber>
    </recommendedName>
</protein>
<evidence type="ECO:0000313" key="14">
    <source>
        <dbReference type="EMBL" id="CAD7246387.1"/>
    </source>
</evidence>
<organism evidence="14">
    <name type="scientific">Darwinula stevensoni</name>
    <dbReference type="NCBI Taxonomy" id="69355"/>
    <lineage>
        <taxon>Eukaryota</taxon>
        <taxon>Metazoa</taxon>
        <taxon>Ecdysozoa</taxon>
        <taxon>Arthropoda</taxon>
        <taxon>Crustacea</taxon>
        <taxon>Oligostraca</taxon>
        <taxon>Ostracoda</taxon>
        <taxon>Podocopa</taxon>
        <taxon>Podocopida</taxon>
        <taxon>Darwinulocopina</taxon>
        <taxon>Darwinuloidea</taxon>
        <taxon>Darwinulidae</taxon>
        <taxon>Darwinula</taxon>
    </lineage>
</organism>
<dbReference type="SUPFAM" id="SSF50729">
    <property type="entry name" value="PH domain-like"/>
    <property type="match status" value="1"/>
</dbReference>
<dbReference type="EC" id="3.1.3.48" evidence="4"/>
<dbReference type="PROSITE" id="PS00383">
    <property type="entry name" value="TYR_PHOSPHATASE_1"/>
    <property type="match status" value="1"/>
</dbReference>
<dbReference type="InterPro" id="IPR029071">
    <property type="entry name" value="Ubiquitin-like_domsf"/>
</dbReference>
<gene>
    <name evidence="14" type="ORF">DSTB1V02_LOCUS6237</name>
</gene>
<feature type="compositionally biased region" description="Low complexity" evidence="10">
    <location>
        <begin position="857"/>
        <end position="880"/>
    </location>
</feature>
<feature type="domain" description="FERM" evidence="13">
    <location>
        <begin position="26"/>
        <end position="301"/>
    </location>
</feature>
<dbReference type="InterPro" id="IPR029021">
    <property type="entry name" value="Prot-tyrosine_phosphatase-like"/>
</dbReference>
<dbReference type="GO" id="GO:0005856">
    <property type="term" value="C:cytoskeleton"/>
    <property type="evidence" value="ECO:0007669"/>
    <property type="project" value="UniProtKB-SubCell"/>
</dbReference>
<dbReference type="GO" id="GO:0004725">
    <property type="term" value="F:protein tyrosine phosphatase activity"/>
    <property type="evidence" value="ECO:0007669"/>
    <property type="project" value="UniProtKB-EC"/>
</dbReference>
<dbReference type="SMART" id="SM00194">
    <property type="entry name" value="PTPc"/>
    <property type="match status" value="1"/>
</dbReference>
<dbReference type="EMBL" id="CAJPEV010001118">
    <property type="protein sequence ID" value="CAG0890845.1"/>
    <property type="molecule type" value="Genomic_DNA"/>
</dbReference>
<keyword evidence="5" id="KW-0963">Cytoplasm</keyword>
<dbReference type="InterPro" id="IPR011993">
    <property type="entry name" value="PH-like_dom_sf"/>
</dbReference>
<evidence type="ECO:0000256" key="10">
    <source>
        <dbReference type="SAM" id="MobiDB-lite"/>
    </source>
</evidence>
<evidence type="ECO:0000259" key="13">
    <source>
        <dbReference type="PROSITE" id="PS50057"/>
    </source>
</evidence>
<feature type="domain" description="Tyrosine-protein phosphatase" evidence="11">
    <location>
        <begin position="934"/>
        <end position="1200"/>
    </location>
</feature>
<dbReference type="InterPro" id="IPR018980">
    <property type="entry name" value="FERM_PH-like_C"/>
</dbReference>
<keyword evidence="15" id="KW-1185">Reference proteome</keyword>
<evidence type="ECO:0000259" key="12">
    <source>
        <dbReference type="PROSITE" id="PS50056"/>
    </source>
</evidence>
<dbReference type="InterPro" id="IPR019748">
    <property type="entry name" value="FERM_central"/>
</dbReference>
<dbReference type="PANTHER" id="PTHR45706:SF1">
    <property type="entry name" value="PEZ, ISOFORM A"/>
    <property type="match status" value="1"/>
</dbReference>
<evidence type="ECO:0000313" key="15">
    <source>
        <dbReference type="Proteomes" id="UP000677054"/>
    </source>
</evidence>
<dbReference type="PRINTS" id="PR00935">
    <property type="entry name" value="BAND41"/>
</dbReference>
<dbReference type="InterPro" id="IPR019747">
    <property type="entry name" value="FERM_CS"/>
</dbReference>
<dbReference type="CDD" id="cd14473">
    <property type="entry name" value="FERM_B-lobe"/>
    <property type="match status" value="1"/>
</dbReference>
<dbReference type="SMART" id="SM01196">
    <property type="entry name" value="FERM_C"/>
    <property type="match status" value="1"/>
</dbReference>
<dbReference type="GO" id="GO:0009887">
    <property type="term" value="P:animal organ morphogenesis"/>
    <property type="evidence" value="ECO:0007669"/>
    <property type="project" value="UniProtKB-ARBA"/>
</dbReference>
<dbReference type="Proteomes" id="UP000677054">
    <property type="component" value="Unassembled WGS sequence"/>
</dbReference>
<dbReference type="InterPro" id="IPR041782">
    <property type="entry name" value="PTPN14/21_FERM_C"/>
</dbReference>
<dbReference type="PROSITE" id="PS50056">
    <property type="entry name" value="TYR_PHOSPHATASE_2"/>
    <property type="match status" value="1"/>
</dbReference>
<keyword evidence="6" id="KW-0378">Hydrolase</keyword>
<dbReference type="InterPro" id="IPR000242">
    <property type="entry name" value="PTP_cat"/>
</dbReference>
<evidence type="ECO:0000256" key="9">
    <source>
        <dbReference type="ARBA" id="ARBA00023212"/>
    </source>
</evidence>